<dbReference type="InterPro" id="IPR003604">
    <property type="entry name" value="Matrin/U1-like-C_Znf_C2H2"/>
</dbReference>
<name>A0A0M3HS35_ASCLU</name>
<dbReference type="InterPro" id="IPR051968">
    <property type="entry name" value="ZnFinger_Homeobox_TR"/>
</dbReference>
<dbReference type="GO" id="GO:0005634">
    <property type="term" value="C:nucleus"/>
    <property type="evidence" value="ECO:0007669"/>
    <property type="project" value="UniProtKB-SubCell"/>
</dbReference>
<dbReference type="GO" id="GO:0008270">
    <property type="term" value="F:zinc ion binding"/>
    <property type="evidence" value="ECO:0007669"/>
    <property type="project" value="UniProtKB-KW"/>
</dbReference>
<dbReference type="SMART" id="SM00355">
    <property type="entry name" value="ZnF_C2H2"/>
    <property type="match status" value="2"/>
</dbReference>
<dbReference type="SUPFAM" id="SSF57667">
    <property type="entry name" value="beta-beta-alpha zinc fingers"/>
    <property type="match status" value="1"/>
</dbReference>
<evidence type="ECO:0000256" key="1">
    <source>
        <dbReference type="ARBA" id="ARBA00004123"/>
    </source>
</evidence>
<evidence type="ECO:0000256" key="3">
    <source>
        <dbReference type="ARBA" id="ARBA00022737"/>
    </source>
</evidence>
<evidence type="ECO:0000259" key="8">
    <source>
        <dbReference type="PROSITE" id="PS50157"/>
    </source>
</evidence>
<proteinExistence type="predicted"/>
<dbReference type="PANTHER" id="PTHR45891:SF3">
    <property type="entry name" value="ZINC FINGER PROTEIN 2"/>
    <property type="match status" value="1"/>
</dbReference>
<dbReference type="PROSITE" id="PS50157">
    <property type="entry name" value="ZINC_FINGER_C2H2_2"/>
    <property type="match status" value="1"/>
</dbReference>
<keyword evidence="2" id="KW-0479">Metal-binding</keyword>
<dbReference type="AlphaFoldDB" id="A0A0M3HS35"/>
<evidence type="ECO:0000256" key="2">
    <source>
        <dbReference type="ARBA" id="ARBA00022723"/>
    </source>
</evidence>
<reference evidence="10" key="1">
    <citation type="submission" date="2017-02" db="UniProtKB">
        <authorList>
            <consortium name="WormBaseParasite"/>
        </authorList>
    </citation>
    <scope>IDENTIFICATION</scope>
</reference>
<evidence type="ECO:0000313" key="9">
    <source>
        <dbReference type="Proteomes" id="UP000036681"/>
    </source>
</evidence>
<keyword evidence="6" id="KW-0804">Transcription</keyword>
<dbReference type="WBParaSite" id="ALUE_0000522501-mRNA-1">
    <property type="protein sequence ID" value="ALUE_0000522501-mRNA-1"/>
    <property type="gene ID" value="ALUE_0000522501"/>
</dbReference>
<dbReference type="PANTHER" id="PTHR45891">
    <property type="entry name" value="ZINC FINGER HOMEOBOX PROTEIN"/>
    <property type="match status" value="1"/>
</dbReference>
<dbReference type="PROSITE" id="PS00028">
    <property type="entry name" value="ZINC_FINGER_C2H2_1"/>
    <property type="match status" value="2"/>
</dbReference>
<keyword evidence="7" id="KW-0863">Zinc-finger</keyword>
<feature type="domain" description="C2H2-type" evidence="8">
    <location>
        <begin position="78"/>
        <end position="109"/>
    </location>
</feature>
<comment type="subcellular location">
    <subcellularLocation>
        <location evidence="1">Nucleus</location>
    </subcellularLocation>
</comment>
<evidence type="ECO:0000313" key="10">
    <source>
        <dbReference type="WBParaSite" id="ALUE_0000522501-mRNA-1"/>
    </source>
</evidence>
<dbReference type="GO" id="GO:0000978">
    <property type="term" value="F:RNA polymerase II cis-regulatory region sequence-specific DNA binding"/>
    <property type="evidence" value="ECO:0007669"/>
    <property type="project" value="TreeGrafter"/>
</dbReference>
<dbReference type="InterPro" id="IPR013087">
    <property type="entry name" value="Znf_C2H2_type"/>
</dbReference>
<dbReference type="InterPro" id="IPR036236">
    <property type="entry name" value="Znf_C2H2_sf"/>
</dbReference>
<keyword evidence="3" id="KW-0677">Repeat</keyword>
<accession>A0A0M3HS35</accession>
<evidence type="ECO:0000256" key="6">
    <source>
        <dbReference type="ARBA" id="ARBA00023163"/>
    </source>
</evidence>
<dbReference type="SMART" id="SM00451">
    <property type="entry name" value="ZnF_U1"/>
    <property type="match status" value="2"/>
</dbReference>
<evidence type="ECO:0000256" key="4">
    <source>
        <dbReference type="ARBA" id="ARBA00022833"/>
    </source>
</evidence>
<dbReference type="Gene3D" id="3.30.160.60">
    <property type="entry name" value="Classic Zinc Finger"/>
    <property type="match status" value="1"/>
</dbReference>
<dbReference type="GO" id="GO:0000981">
    <property type="term" value="F:DNA-binding transcription factor activity, RNA polymerase II-specific"/>
    <property type="evidence" value="ECO:0007669"/>
    <property type="project" value="TreeGrafter"/>
</dbReference>
<keyword evidence="9" id="KW-1185">Reference proteome</keyword>
<keyword evidence="5" id="KW-0805">Transcription regulation</keyword>
<sequence>MTVLLSVVRRVRTDTSTDSAAHNAVWHSVASSDLPATRCKSGLSLPSTSCGNCDAGDLNEDECAETDDSKYNDPLRPFKCDLCRESFTQKQLLLAHYNSLNHLHRAKKILEQQPNNFHLSVQMLAALELPTSQQLAGGSQSYSSTSKPFKCNICKLGYGQGSTLDIHVRSVAHQSRLSKIAELVAQGELDPTKPLLEQPGSAPQKTIAELLPKGDVEQVNFYMTYCITVEESSRCMRLSLDCLQKVMKVMCSWDHLVVTQRSSLLGAYQDL</sequence>
<organism evidence="9 10">
    <name type="scientific">Ascaris lumbricoides</name>
    <name type="common">Giant roundworm</name>
    <dbReference type="NCBI Taxonomy" id="6252"/>
    <lineage>
        <taxon>Eukaryota</taxon>
        <taxon>Metazoa</taxon>
        <taxon>Ecdysozoa</taxon>
        <taxon>Nematoda</taxon>
        <taxon>Chromadorea</taxon>
        <taxon>Rhabditida</taxon>
        <taxon>Spirurina</taxon>
        <taxon>Ascaridomorpha</taxon>
        <taxon>Ascaridoidea</taxon>
        <taxon>Ascarididae</taxon>
        <taxon>Ascaris</taxon>
    </lineage>
</organism>
<dbReference type="Proteomes" id="UP000036681">
    <property type="component" value="Unplaced"/>
</dbReference>
<keyword evidence="4" id="KW-0862">Zinc</keyword>
<evidence type="ECO:0000256" key="5">
    <source>
        <dbReference type="ARBA" id="ARBA00023015"/>
    </source>
</evidence>
<protein>
    <submittedName>
        <fullName evidence="10">C2H2-type domain-containing protein</fullName>
    </submittedName>
</protein>
<evidence type="ECO:0000256" key="7">
    <source>
        <dbReference type="PROSITE-ProRule" id="PRU00042"/>
    </source>
</evidence>